<feature type="transmembrane region" description="Helical" evidence="1">
    <location>
        <begin position="62"/>
        <end position="82"/>
    </location>
</feature>
<dbReference type="AlphaFoldDB" id="A0A1I1L1T8"/>
<proteinExistence type="predicted"/>
<gene>
    <name evidence="2" type="ORF">SAMN02910406_02158</name>
</gene>
<sequence length="162" mass="18393">MILAVIESFVINFTLLLVCVVNIRNGAVGGVHFYEQPVKDRVVELGLITENEIKRNKIVSGLVFMLILLIIAPLMVFCVNGAETFLDGFIQLTIMYLLCGLFDRVFIDWYWVGHTKTWLIPGTEDLMPYIHKKTWAAKIIGTVIGYPLFAALLSWIFTLILK</sequence>
<accession>A0A1I1L1T8</accession>
<evidence type="ECO:0000313" key="3">
    <source>
        <dbReference type="Proteomes" id="UP000182192"/>
    </source>
</evidence>
<dbReference type="OrthoDB" id="3192072at2"/>
<feature type="transmembrane region" description="Helical" evidence="1">
    <location>
        <begin position="139"/>
        <end position="161"/>
    </location>
</feature>
<name>A0A1I1L1T8_RUMAL</name>
<keyword evidence="1" id="KW-0812">Transmembrane</keyword>
<evidence type="ECO:0000256" key="1">
    <source>
        <dbReference type="SAM" id="Phobius"/>
    </source>
</evidence>
<dbReference type="RefSeq" id="WP_074961729.1">
    <property type="nucleotide sequence ID" value="NZ_FOKQ01000017.1"/>
</dbReference>
<reference evidence="2 3" key="1">
    <citation type="submission" date="2016-10" db="EMBL/GenBank/DDBJ databases">
        <authorList>
            <person name="de Groot N.N."/>
        </authorList>
    </citation>
    <scope>NUCLEOTIDE SEQUENCE [LARGE SCALE GENOMIC DNA]</scope>
    <source>
        <strain evidence="2 3">AR67</strain>
    </source>
</reference>
<dbReference type="EMBL" id="FOKQ01000017">
    <property type="protein sequence ID" value="SFC67016.1"/>
    <property type="molecule type" value="Genomic_DNA"/>
</dbReference>
<evidence type="ECO:0000313" key="2">
    <source>
        <dbReference type="EMBL" id="SFC67016.1"/>
    </source>
</evidence>
<keyword evidence="1" id="KW-1133">Transmembrane helix</keyword>
<feature type="transmembrane region" description="Helical" evidence="1">
    <location>
        <begin position="88"/>
        <end position="107"/>
    </location>
</feature>
<keyword evidence="1" id="KW-0472">Membrane</keyword>
<organism evidence="2 3">
    <name type="scientific">Ruminococcus albus</name>
    <dbReference type="NCBI Taxonomy" id="1264"/>
    <lineage>
        <taxon>Bacteria</taxon>
        <taxon>Bacillati</taxon>
        <taxon>Bacillota</taxon>
        <taxon>Clostridia</taxon>
        <taxon>Eubacteriales</taxon>
        <taxon>Oscillospiraceae</taxon>
        <taxon>Ruminococcus</taxon>
    </lineage>
</organism>
<dbReference type="Proteomes" id="UP000182192">
    <property type="component" value="Unassembled WGS sequence"/>
</dbReference>
<protein>
    <submittedName>
        <fullName evidence="2">Uncharacterized protein</fullName>
    </submittedName>
</protein>